<proteinExistence type="predicted"/>
<feature type="domain" description="Sulfatase N-terminal" evidence="1">
    <location>
        <begin position="31"/>
        <end position="416"/>
    </location>
</feature>
<dbReference type="InterPro" id="IPR011658">
    <property type="entry name" value="PA14_dom"/>
</dbReference>
<evidence type="ECO:0000313" key="4">
    <source>
        <dbReference type="Proteomes" id="UP001610100"/>
    </source>
</evidence>
<reference evidence="3 4" key="1">
    <citation type="submission" date="2024-02" db="EMBL/GenBank/DDBJ databases">
        <title>A Gaetbulibacter species isolated from tidal flats and genomic insights of their niches.</title>
        <authorList>
            <person name="Ye Y."/>
        </authorList>
    </citation>
    <scope>NUCLEOTIDE SEQUENCE [LARGE SCALE GENOMIC DNA]</scope>
    <source>
        <strain evidence="3 4">KYW382</strain>
    </source>
</reference>
<sequence length="692" mass="78706">MSFLRLPIIICFIYTSFGFSQNPEPDKTKQPNIIFILTDDLGYGDLGIFFQNQRKITYGTAKPNMQTPNLDAMAQEGMIFTQHYAAAPVCAPSRASLLSGLSQGHANVRDNQFDKALADNYTLGNVMQKSGYITAAIGKWGLQGDDRWSKNGNTWPAKPTKRGFDYFYGYMRHKDGHEHYPKEKLYRNVGQVWENDLDVTNALDKCYTADLWTAKAKQWITQQTGANDKPFFMYLAYDTPHAVLELPTQAYPKGGGLNGGLQWVGEPGNMINTASGIPDSWIHPDYADATYSPEGKIIPWPETYKRYATAVRRIDSAVGDLIQLLKDLNIDDNTLVIFTSDNGPSRESYLPGNFIENTPDFFESFGPFDGIKRDVLEGGIRMPLIARWPNHIPKNAINDKPSISYDWLPTFTELVGFPAPANSDGTSLVPTLTNEGVQNPSHIYIEYYQNGKTPGYDEFIPEHRGRSRQNMQMIRLDNYVGLRYNITDPKSNFEIFNTPLDTHQAKNLAMDSDMDTLQNLFKEKVLQMRRVNKSAPRPYDSLHVPSIKLLNPKIGLEWLGFSGAYPWLPNLYQLKPETTGITTGLNDFDFSAVPEDYYVLKGFIRIPEDGQYTFNFSASEKALIRLHDAMLVDADFGYQPNAKKSEIMRLQKGFHPIYIYLQNKRRIQNPIQLQWYKSGMNEEPEPVIFYVE</sequence>
<feature type="domain" description="PA14" evidence="2">
    <location>
        <begin position="589"/>
        <end position="682"/>
    </location>
</feature>
<evidence type="ECO:0000313" key="3">
    <source>
        <dbReference type="EMBL" id="MFH6770945.1"/>
    </source>
</evidence>
<dbReference type="Proteomes" id="UP001610100">
    <property type="component" value="Unassembled WGS sequence"/>
</dbReference>
<dbReference type="PANTHER" id="PTHR43751:SF3">
    <property type="entry name" value="SULFATASE N-TERMINAL DOMAIN-CONTAINING PROTEIN"/>
    <property type="match status" value="1"/>
</dbReference>
<dbReference type="EMBL" id="JBAWKB010000001">
    <property type="protein sequence ID" value="MFH6770945.1"/>
    <property type="molecule type" value="Genomic_DNA"/>
</dbReference>
<dbReference type="RefSeq" id="WP_344739686.1">
    <property type="nucleotide sequence ID" value="NZ_BAABAY010000001.1"/>
</dbReference>
<evidence type="ECO:0000259" key="1">
    <source>
        <dbReference type="Pfam" id="PF00884"/>
    </source>
</evidence>
<dbReference type="Pfam" id="PF07691">
    <property type="entry name" value="PA14"/>
    <property type="match status" value="1"/>
</dbReference>
<comment type="caution">
    <text evidence="3">The sequence shown here is derived from an EMBL/GenBank/DDBJ whole genome shotgun (WGS) entry which is preliminary data.</text>
</comment>
<dbReference type="InterPro" id="IPR000917">
    <property type="entry name" value="Sulfatase_N"/>
</dbReference>
<dbReference type="Pfam" id="PF00884">
    <property type="entry name" value="Sulfatase"/>
    <property type="match status" value="1"/>
</dbReference>
<dbReference type="Gene3D" id="3.90.182.10">
    <property type="entry name" value="Toxin - Anthrax Protective Antigen,domain 1"/>
    <property type="match status" value="1"/>
</dbReference>
<name>A0ABW7MW84_9FLAO</name>
<dbReference type="InterPro" id="IPR052701">
    <property type="entry name" value="GAG_Ulvan_Degrading_Sulfatases"/>
</dbReference>
<keyword evidence="4" id="KW-1185">Reference proteome</keyword>
<gene>
    <name evidence="3" type="ORF">V8G58_03280</name>
</gene>
<dbReference type="PANTHER" id="PTHR43751">
    <property type="entry name" value="SULFATASE"/>
    <property type="match status" value="1"/>
</dbReference>
<dbReference type="SUPFAM" id="SSF53649">
    <property type="entry name" value="Alkaline phosphatase-like"/>
    <property type="match status" value="1"/>
</dbReference>
<accession>A0ABW7MW84</accession>
<protein>
    <submittedName>
        <fullName evidence="3">Sulfatase-like hydrolase/transferase</fullName>
    </submittedName>
</protein>
<dbReference type="InterPro" id="IPR017850">
    <property type="entry name" value="Alkaline_phosphatase_core_sf"/>
</dbReference>
<evidence type="ECO:0000259" key="2">
    <source>
        <dbReference type="Pfam" id="PF07691"/>
    </source>
</evidence>
<organism evidence="3 4">
    <name type="scientific">Gaetbulibacter aestuarii</name>
    <dbReference type="NCBI Taxonomy" id="1502358"/>
    <lineage>
        <taxon>Bacteria</taxon>
        <taxon>Pseudomonadati</taxon>
        <taxon>Bacteroidota</taxon>
        <taxon>Flavobacteriia</taxon>
        <taxon>Flavobacteriales</taxon>
        <taxon>Flavobacteriaceae</taxon>
        <taxon>Gaetbulibacter</taxon>
    </lineage>
</organism>
<dbReference type="Gene3D" id="3.40.720.10">
    <property type="entry name" value="Alkaline Phosphatase, subunit A"/>
    <property type="match status" value="1"/>
</dbReference>